<protein>
    <recommendedName>
        <fullName evidence="5">F-box domain-containing protein</fullName>
    </recommendedName>
</protein>
<name>A0A369K5L8_HYPMA</name>
<dbReference type="AlphaFoldDB" id="A0A369K5L8"/>
<feature type="region of interest" description="Disordered" evidence="1">
    <location>
        <begin position="55"/>
        <end position="82"/>
    </location>
</feature>
<organism evidence="3 4">
    <name type="scientific">Hypsizygus marmoreus</name>
    <name type="common">White beech mushroom</name>
    <name type="synonym">Agaricus marmoreus</name>
    <dbReference type="NCBI Taxonomy" id="39966"/>
    <lineage>
        <taxon>Eukaryota</taxon>
        <taxon>Fungi</taxon>
        <taxon>Dikarya</taxon>
        <taxon>Basidiomycota</taxon>
        <taxon>Agaricomycotina</taxon>
        <taxon>Agaricomycetes</taxon>
        <taxon>Agaricomycetidae</taxon>
        <taxon>Agaricales</taxon>
        <taxon>Tricholomatineae</taxon>
        <taxon>Lyophyllaceae</taxon>
        <taxon>Hypsizygus</taxon>
    </lineage>
</organism>
<keyword evidence="2" id="KW-0472">Membrane</keyword>
<keyword evidence="4" id="KW-1185">Reference proteome</keyword>
<dbReference type="InParanoid" id="A0A369K5L8"/>
<evidence type="ECO:0000313" key="3">
    <source>
        <dbReference type="EMBL" id="RDB27084.1"/>
    </source>
</evidence>
<evidence type="ECO:0000313" key="4">
    <source>
        <dbReference type="Proteomes" id="UP000076154"/>
    </source>
</evidence>
<proteinExistence type="predicted"/>
<comment type="caution">
    <text evidence="3">The sequence shown here is derived from an EMBL/GenBank/DDBJ whole genome shotgun (WGS) entry which is preliminary data.</text>
</comment>
<keyword evidence="2" id="KW-0812">Transmembrane</keyword>
<dbReference type="EMBL" id="LUEZ02000021">
    <property type="protein sequence ID" value="RDB27084.1"/>
    <property type="molecule type" value="Genomic_DNA"/>
</dbReference>
<sequence length="358" mass="39886">MFTDCHKYSMSYMFSIIYGLLKSFGEGVIGTLVVLTIWYTVHCIYNKDAIHPHATSRSGRRTIHRNGVPAPQTTSNLPRRQRAGPPIALAAGTDSLSIVVGGRSSISDPDVDSKEELRHLCDVVNSRGGIAVEIELQQGGLNPRGFHVLGDHVAALAASISPARWEDFTIRLPAGVPAMPDTEHDEDTVTIETGHLQRLFWTGHREHLTKSFFPFTKTSIEHLTYLALQSTISTHDCERLLIACPNLTDFMVEGLGDVEDVLVHLRRSDTLTLGLRRLARLNMSSTVNINALLRNFKYPVLKEIDLILDYPNALPQDLPWKDCPQIAIVRIRARGMTFQDSDDVKGECPAGIHHDHSW</sequence>
<accession>A0A369K5L8</accession>
<evidence type="ECO:0000256" key="1">
    <source>
        <dbReference type="SAM" id="MobiDB-lite"/>
    </source>
</evidence>
<gene>
    <name evidence="3" type="ORF">Hypma_005005</name>
</gene>
<evidence type="ECO:0008006" key="5">
    <source>
        <dbReference type="Google" id="ProtNLM"/>
    </source>
</evidence>
<reference evidence="3" key="1">
    <citation type="submission" date="2018-04" db="EMBL/GenBank/DDBJ databases">
        <title>Whole genome sequencing of Hypsizygus marmoreus.</title>
        <authorList>
            <person name="Choi I.-G."/>
            <person name="Min B."/>
            <person name="Kim J.-G."/>
            <person name="Kim S."/>
            <person name="Oh Y.-L."/>
            <person name="Kong W.-S."/>
            <person name="Park H."/>
            <person name="Jeong J."/>
            <person name="Song E.-S."/>
        </authorList>
    </citation>
    <scope>NUCLEOTIDE SEQUENCE [LARGE SCALE GENOMIC DNA]</scope>
    <source>
        <strain evidence="3">51987-8</strain>
    </source>
</reference>
<evidence type="ECO:0000256" key="2">
    <source>
        <dbReference type="SAM" id="Phobius"/>
    </source>
</evidence>
<dbReference type="OrthoDB" id="3043807at2759"/>
<keyword evidence="2" id="KW-1133">Transmembrane helix</keyword>
<feature type="transmembrane region" description="Helical" evidence="2">
    <location>
        <begin position="12"/>
        <end position="39"/>
    </location>
</feature>
<dbReference type="Proteomes" id="UP000076154">
    <property type="component" value="Unassembled WGS sequence"/>
</dbReference>